<organism evidence="1 2">
    <name type="scientific">Protopolystoma xenopodis</name>
    <dbReference type="NCBI Taxonomy" id="117903"/>
    <lineage>
        <taxon>Eukaryota</taxon>
        <taxon>Metazoa</taxon>
        <taxon>Spiralia</taxon>
        <taxon>Lophotrochozoa</taxon>
        <taxon>Platyhelminthes</taxon>
        <taxon>Monogenea</taxon>
        <taxon>Polyopisthocotylea</taxon>
        <taxon>Polystomatidea</taxon>
        <taxon>Polystomatidae</taxon>
        <taxon>Protopolystoma</taxon>
    </lineage>
</organism>
<protein>
    <submittedName>
        <fullName evidence="1">Uncharacterized protein</fullName>
    </submittedName>
</protein>
<evidence type="ECO:0000313" key="1">
    <source>
        <dbReference type="EMBL" id="VEL42655.1"/>
    </source>
</evidence>
<keyword evidence="2" id="KW-1185">Reference proteome</keyword>
<evidence type="ECO:0000313" key="2">
    <source>
        <dbReference type="Proteomes" id="UP000784294"/>
    </source>
</evidence>
<dbReference type="EMBL" id="CAAALY010275667">
    <property type="protein sequence ID" value="VEL42655.1"/>
    <property type="molecule type" value="Genomic_DNA"/>
</dbReference>
<dbReference type="AlphaFoldDB" id="A0A3S5BC77"/>
<dbReference type="Proteomes" id="UP000784294">
    <property type="component" value="Unassembled WGS sequence"/>
</dbReference>
<reference evidence="1" key="1">
    <citation type="submission" date="2018-11" db="EMBL/GenBank/DDBJ databases">
        <authorList>
            <consortium name="Pathogen Informatics"/>
        </authorList>
    </citation>
    <scope>NUCLEOTIDE SEQUENCE</scope>
</reference>
<gene>
    <name evidence="1" type="ORF">PXEA_LOCUS36095</name>
</gene>
<comment type="caution">
    <text evidence="1">The sequence shown here is derived from an EMBL/GenBank/DDBJ whole genome shotgun (WGS) entry which is preliminary data.</text>
</comment>
<proteinExistence type="predicted"/>
<name>A0A3S5BC77_9PLAT</name>
<accession>A0A3S5BC77</accession>
<sequence>MFVVDSMVKPVYDLLKFIILKLMNGVFSMKWLQQEKVPDSLLQMITYIASVVMTAFIY</sequence>